<evidence type="ECO:0000313" key="2">
    <source>
        <dbReference type="Proteomes" id="UP001526147"/>
    </source>
</evidence>
<name>A0ABT3DQE2_9BACI</name>
<dbReference type="EMBL" id="JAOYEY010000052">
    <property type="protein sequence ID" value="MCV9888852.1"/>
    <property type="molecule type" value="Genomic_DNA"/>
</dbReference>
<proteinExistence type="predicted"/>
<dbReference type="RefSeq" id="WP_264144879.1">
    <property type="nucleotide sequence ID" value="NZ_JAOYEY010000052.1"/>
</dbReference>
<protein>
    <submittedName>
        <fullName evidence="1">Uncharacterized protein</fullName>
    </submittedName>
</protein>
<dbReference type="Proteomes" id="UP001526147">
    <property type="component" value="Unassembled WGS sequence"/>
</dbReference>
<reference evidence="1 2" key="1">
    <citation type="submission" date="2022-10" db="EMBL/GenBank/DDBJ databases">
        <title>Draft genome assembly of moderately radiation resistant bacterium Metabacillus halosaccharovorans.</title>
        <authorList>
            <person name="Pal S."/>
            <person name="Gopinathan A."/>
        </authorList>
    </citation>
    <scope>NUCLEOTIDE SEQUENCE [LARGE SCALE GENOMIC DNA]</scope>
    <source>
        <strain evidence="1 2">VITHBRA001</strain>
    </source>
</reference>
<sequence length="49" mass="5527">MKKQFIFTIGSDEIVINANGMIDAIAQVKKVIIERGNENNKLKFVGVKY</sequence>
<comment type="caution">
    <text evidence="1">The sequence shown here is derived from an EMBL/GenBank/DDBJ whole genome shotgun (WGS) entry which is preliminary data.</text>
</comment>
<organism evidence="1 2">
    <name type="scientific">Metabacillus halosaccharovorans</name>
    <dbReference type="NCBI Taxonomy" id="930124"/>
    <lineage>
        <taxon>Bacteria</taxon>
        <taxon>Bacillati</taxon>
        <taxon>Bacillota</taxon>
        <taxon>Bacilli</taxon>
        <taxon>Bacillales</taxon>
        <taxon>Bacillaceae</taxon>
        <taxon>Metabacillus</taxon>
    </lineage>
</organism>
<gene>
    <name evidence="1" type="ORF">OIH86_24660</name>
</gene>
<accession>A0ABT3DQE2</accession>
<evidence type="ECO:0000313" key="1">
    <source>
        <dbReference type="EMBL" id="MCV9888852.1"/>
    </source>
</evidence>
<keyword evidence="2" id="KW-1185">Reference proteome</keyword>